<dbReference type="Gene3D" id="3.40.50.300">
    <property type="entry name" value="P-loop containing nucleotide triphosphate hydrolases"/>
    <property type="match status" value="1"/>
</dbReference>
<evidence type="ECO:0000313" key="4">
    <source>
        <dbReference type="EMBL" id="OYD57878.1"/>
    </source>
</evidence>
<dbReference type="InterPro" id="IPR027417">
    <property type="entry name" value="P-loop_NTPase"/>
</dbReference>
<dbReference type="InterPro" id="IPR005021">
    <property type="entry name" value="Terminase_largesu-like"/>
</dbReference>
<gene>
    <name evidence="4" type="ORF">CGZ90_08225</name>
</gene>
<dbReference type="RefSeq" id="WP_094251911.1">
    <property type="nucleotide sequence ID" value="NZ_JBHLXL010000001.1"/>
</dbReference>
<evidence type="ECO:0000256" key="1">
    <source>
        <dbReference type="SAM" id="Phobius"/>
    </source>
</evidence>
<evidence type="ECO:0000313" key="5">
    <source>
        <dbReference type="Proteomes" id="UP000215059"/>
    </source>
</evidence>
<comment type="caution">
    <text evidence="4">The sequence shown here is derived from an EMBL/GenBank/DDBJ whole genome shotgun (WGS) entry which is preliminary data.</text>
</comment>
<dbReference type="AlphaFoldDB" id="A0A235F9C5"/>
<organism evidence="4 5">
    <name type="scientific">Fictibacillus aquaticus</name>
    <dbReference type="NCBI Taxonomy" id="2021314"/>
    <lineage>
        <taxon>Bacteria</taxon>
        <taxon>Bacillati</taxon>
        <taxon>Bacillota</taxon>
        <taxon>Bacilli</taxon>
        <taxon>Bacillales</taxon>
        <taxon>Fictibacillaceae</taxon>
        <taxon>Fictibacillus</taxon>
    </lineage>
</organism>
<evidence type="ECO:0000259" key="3">
    <source>
        <dbReference type="Pfam" id="PF20441"/>
    </source>
</evidence>
<keyword evidence="1" id="KW-0812">Transmembrane</keyword>
<feature type="transmembrane region" description="Helical" evidence="1">
    <location>
        <begin position="79"/>
        <end position="101"/>
    </location>
</feature>
<proteinExistence type="predicted"/>
<dbReference type="Pfam" id="PF20441">
    <property type="entry name" value="TerL_nuclease"/>
    <property type="match status" value="1"/>
</dbReference>
<keyword evidence="1" id="KW-1133">Transmembrane helix</keyword>
<dbReference type="EMBL" id="NOII01000002">
    <property type="protein sequence ID" value="OYD57878.1"/>
    <property type="molecule type" value="Genomic_DNA"/>
</dbReference>
<dbReference type="GO" id="GO:0004519">
    <property type="term" value="F:endonuclease activity"/>
    <property type="evidence" value="ECO:0007669"/>
    <property type="project" value="InterPro"/>
</dbReference>
<dbReference type="InterPro" id="IPR046461">
    <property type="entry name" value="TerL_ATPase"/>
</dbReference>
<dbReference type="Proteomes" id="UP000215059">
    <property type="component" value="Unassembled WGS sequence"/>
</dbReference>
<dbReference type="InterPro" id="IPR046462">
    <property type="entry name" value="TerL_nuclease"/>
</dbReference>
<reference evidence="4 5" key="1">
    <citation type="submission" date="2017-07" db="EMBL/GenBank/DDBJ databases">
        <title>Fictibacillus sp. nov. GDSW-R2A3 Genome sequencing and assembly.</title>
        <authorList>
            <person name="Mayilraj S."/>
        </authorList>
    </citation>
    <scope>NUCLEOTIDE SEQUENCE [LARGE SCALE GENOMIC DNA]</scope>
    <source>
        <strain evidence="4 5">GDSW-R2A3</strain>
    </source>
</reference>
<keyword evidence="1" id="KW-0472">Membrane</keyword>
<name>A0A235F9C5_9BACL</name>
<dbReference type="PANTHER" id="PTHR41287">
    <property type="match status" value="1"/>
</dbReference>
<feature type="domain" description="Terminase large subunit-like endonuclease" evidence="3">
    <location>
        <begin position="268"/>
        <end position="544"/>
    </location>
</feature>
<accession>A0A235F9C5</accession>
<protein>
    <submittedName>
        <fullName evidence="4">Terminase</fullName>
    </submittedName>
</protein>
<sequence length="564" mass="65461">MVSMTSKTIDTADYAAEYAEKILSGEIVASKKVKLLCQRHLNDLEKSKDPDYPYEYSIEKANRPIMFIERFCKHSIGKFAGLPLILALWQKFIICCIFGWVHKETGYRRFRTILVMIARKNGKSTLASAIALYLLMKDKEYGARVYTLANKRDQAKLVFEESKRMVRQSPALRKRTRIIRDKIYFDRMNAELEPLASDSKKLDGLNTHGAIFDEIHEYKDSKLMNVIESSIDAREQPIIFDITTAGFVMDGPLMNLYETADKLLNNTIEYDDFFPYIAEIDKEDDWEEESCWIKANPNLGESLSIEKLRTSIHGMKMKKEINEIKTKRFNIFVNSAEKWLEWDIIKRNNGTFDESELQGQMCIGGADLSSTTDITSVNLEFPQEDGSIKVIHHSFIPEAKLLNNEDRANYERWRDMGLLTVLDGEVIDYDFITQWFVKHAATYHIQEICYDPYNATQWYTQMAGLGFEMVKVQQGFKSMNQSMKDYERLLIQGKVNYNYDLMFQWYLSNTKTLKDSTGNIKPEKANRYARIDGVAAALTAHFRAMVYMNQADLNERILNDEFTL</sequence>
<feature type="domain" description="Terminase large subunit-like ATPase" evidence="2">
    <location>
        <begin position="89"/>
        <end position="260"/>
    </location>
</feature>
<dbReference type="PANTHER" id="PTHR41287:SF1">
    <property type="entry name" value="PROTEIN YMFN"/>
    <property type="match status" value="1"/>
</dbReference>
<keyword evidence="5" id="KW-1185">Reference proteome</keyword>
<evidence type="ECO:0000259" key="2">
    <source>
        <dbReference type="Pfam" id="PF03354"/>
    </source>
</evidence>
<dbReference type="OrthoDB" id="9760250at2"/>
<dbReference type="Pfam" id="PF03354">
    <property type="entry name" value="TerL_ATPase"/>
    <property type="match status" value="1"/>
</dbReference>